<evidence type="ECO:0000256" key="2">
    <source>
        <dbReference type="ARBA" id="ARBA00022908"/>
    </source>
</evidence>
<dbReference type="GO" id="GO:0003677">
    <property type="term" value="F:DNA binding"/>
    <property type="evidence" value="ECO:0007669"/>
    <property type="project" value="UniProtKB-KW"/>
</dbReference>
<comment type="similarity">
    <text evidence="1">Belongs to the 'phage' integrase family.</text>
</comment>
<sequence length="376" mass="43882">MPSAKLTKTFIANLKPSNKTIDYFDSEVKGLILRISQTGVISYRLKYYINGKQKIYTIAKHGAITLLQAKKEAQRLQGLIIQGIDIQKEKKQDSKESEKDITFQEFLNQFGYKWYKNNNRCWEQDIRNINTTFKAILDKKMSEVNNKMFMISFLEEKRKENSWTDGTYNRNLGRIKGIFSRAVEHEYLQVNNLEKIKNTKGKKSDKVRYLSDLETQRFFKALENQTEQLKNIILVAYYTGMRKNEILSLEWEDIDIDTNQIVLKAQNTKSYSARYIPISPKIKNIFISKNSKGLVFQNSNGKKVPSFQYGWEKFLKEAEIENFRFHDLRHNFCSMLVMKGVPIYTVSQLAGHADVKTTQIYAHLSPDVKKSAIDLL</sequence>
<dbReference type="PROSITE" id="PS51898">
    <property type="entry name" value="TYR_RECOMBINASE"/>
    <property type="match status" value="1"/>
</dbReference>
<dbReference type="Pfam" id="PF00589">
    <property type="entry name" value="Phage_integrase"/>
    <property type="match status" value="1"/>
</dbReference>
<dbReference type="InterPro" id="IPR010998">
    <property type="entry name" value="Integrase_recombinase_N"/>
</dbReference>
<dbReference type="Pfam" id="PF13356">
    <property type="entry name" value="Arm-DNA-bind_3"/>
    <property type="match status" value="1"/>
</dbReference>
<dbReference type="AlphaFoldDB" id="A0A0B6D6K4"/>
<feature type="domain" description="Tyr recombinase" evidence="5">
    <location>
        <begin position="205"/>
        <end position="374"/>
    </location>
</feature>
<keyword evidence="3" id="KW-0238">DNA-binding</keyword>
<dbReference type="GO" id="GO:0015074">
    <property type="term" value="P:DNA integration"/>
    <property type="evidence" value="ECO:0007669"/>
    <property type="project" value="UniProtKB-KW"/>
</dbReference>
<dbReference type="Gene3D" id="1.10.443.10">
    <property type="entry name" value="Intergrase catalytic core"/>
    <property type="match status" value="1"/>
</dbReference>
<dbReference type="KEGG" id="fpz:LA55_1262"/>
<dbReference type="InterPro" id="IPR038488">
    <property type="entry name" value="Integrase_DNA-bd_sf"/>
</dbReference>
<dbReference type="RefSeq" id="WP_044526392.1">
    <property type="nucleotide sequence ID" value="NZ_CP009440.1"/>
</dbReference>
<dbReference type="OrthoDB" id="9795573at2"/>
<evidence type="ECO:0000259" key="5">
    <source>
        <dbReference type="PROSITE" id="PS51898"/>
    </source>
</evidence>
<dbReference type="EMBL" id="CP009440">
    <property type="protein sequence ID" value="AJI53902.1"/>
    <property type="molecule type" value="Genomic_DNA"/>
</dbReference>
<dbReference type="InterPro" id="IPR025166">
    <property type="entry name" value="Integrase_DNA_bind_dom"/>
</dbReference>
<dbReference type="InterPro" id="IPR013762">
    <property type="entry name" value="Integrase-like_cat_sf"/>
</dbReference>
<dbReference type="SUPFAM" id="SSF56349">
    <property type="entry name" value="DNA breaking-rejoining enzymes"/>
    <property type="match status" value="1"/>
</dbReference>
<evidence type="ECO:0000313" key="6">
    <source>
        <dbReference type="EMBL" id="AJI53902.1"/>
    </source>
</evidence>
<dbReference type="CDD" id="cd00796">
    <property type="entry name" value="INT_Rci_Hp1_C"/>
    <property type="match status" value="1"/>
</dbReference>
<evidence type="ECO:0000313" key="7">
    <source>
        <dbReference type="Proteomes" id="UP000031830"/>
    </source>
</evidence>
<dbReference type="Gene3D" id="1.10.150.130">
    <property type="match status" value="1"/>
</dbReference>
<keyword evidence="2" id="KW-0229">DNA integration</keyword>
<gene>
    <name evidence="6" type="ORF">LA55_1262</name>
</gene>
<dbReference type="InterPro" id="IPR050808">
    <property type="entry name" value="Phage_Integrase"/>
</dbReference>
<dbReference type="Gene3D" id="3.30.160.390">
    <property type="entry name" value="Integrase, DNA-binding domain"/>
    <property type="match status" value="1"/>
</dbReference>
<reference evidence="6 7" key="1">
    <citation type="journal article" date="2015" name="Genome Announc.">
        <title>Genome sequencing of 18 francisella strains to aid in assay development and testing.</title>
        <authorList>
            <person name="Johnson S.L."/>
            <person name="Daligault H.E."/>
            <person name="Davenport K.W."/>
            <person name="Coyne S.R."/>
            <person name="Frey K.G."/>
            <person name="Koroleva G.I."/>
            <person name="Broomall S.M."/>
            <person name="Bishop-Lilly K.A."/>
            <person name="Bruce D.C."/>
            <person name="Chertkov O."/>
            <person name="Freitas T."/>
            <person name="Jaissle J."/>
            <person name="Ladner J.T."/>
            <person name="Rosenzweig C.N."/>
            <person name="Gibbons H.S."/>
            <person name="Palacios G.F."/>
            <person name="Redden C.L."/>
            <person name="Xu Y."/>
            <person name="Minogue T.D."/>
            <person name="Chain P.S."/>
        </authorList>
    </citation>
    <scope>NUCLEOTIDE SEQUENCE [LARGE SCALE GENOMIC DNA]</scope>
    <source>
        <strain evidence="6 7">GA01-2794</strain>
    </source>
</reference>
<keyword evidence="4" id="KW-0233">DNA recombination</keyword>
<proteinExistence type="inferred from homology"/>
<evidence type="ECO:0000256" key="1">
    <source>
        <dbReference type="ARBA" id="ARBA00008857"/>
    </source>
</evidence>
<organism evidence="6 7">
    <name type="scientific">Francisella philomiragia</name>
    <dbReference type="NCBI Taxonomy" id="28110"/>
    <lineage>
        <taxon>Bacteria</taxon>
        <taxon>Pseudomonadati</taxon>
        <taxon>Pseudomonadota</taxon>
        <taxon>Gammaproteobacteria</taxon>
        <taxon>Thiotrichales</taxon>
        <taxon>Francisellaceae</taxon>
        <taxon>Francisella</taxon>
    </lineage>
</organism>
<dbReference type="GO" id="GO:0006310">
    <property type="term" value="P:DNA recombination"/>
    <property type="evidence" value="ECO:0007669"/>
    <property type="project" value="UniProtKB-KW"/>
</dbReference>
<name>A0A0B6D6K4_9GAMM</name>
<dbReference type="Proteomes" id="UP000031830">
    <property type="component" value="Chromosome"/>
</dbReference>
<dbReference type="PANTHER" id="PTHR30629">
    <property type="entry name" value="PROPHAGE INTEGRASE"/>
    <property type="match status" value="1"/>
</dbReference>
<protein>
    <submittedName>
        <fullName evidence="6">Phage integrase family protein</fullName>
    </submittedName>
</protein>
<dbReference type="InterPro" id="IPR002104">
    <property type="entry name" value="Integrase_catalytic"/>
</dbReference>
<evidence type="ECO:0000256" key="4">
    <source>
        <dbReference type="ARBA" id="ARBA00023172"/>
    </source>
</evidence>
<dbReference type="PANTHER" id="PTHR30629:SF2">
    <property type="entry name" value="PROPHAGE INTEGRASE INTS-RELATED"/>
    <property type="match status" value="1"/>
</dbReference>
<accession>A0A0B6D6K4</accession>
<evidence type="ECO:0000256" key="3">
    <source>
        <dbReference type="ARBA" id="ARBA00023125"/>
    </source>
</evidence>
<dbReference type="InterPro" id="IPR011010">
    <property type="entry name" value="DNA_brk_join_enz"/>
</dbReference>